<evidence type="ECO:0000313" key="7">
    <source>
        <dbReference type="EMBL" id="SHL31745.1"/>
    </source>
</evidence>
<evidence type="ECO:0000256" key="3">
    <source>
        <dbReference type="ARBA" id="ARBA00022729"/>
    </source>
</evidence>
<proteinExistence type="inferred from homology"/>
<dbReference type="SUPFAM" id="SSF49401">
    <property type="entry name" value="Bacterial adhesins"/>
    <property type="match status" value="1"/>
</dbReference>
<keyword evidence="3 5" id="KW-0732">Signal</keyword>
<dbReference type="OrthoDB" id="6494728at2"/>
<keyword evidence="9" id="KW-1185">Reference proteome</keyword>
<dbReference type="RefSeq" id="WP_073433146.1">
    <property type="nucleotide sequence ID" value="NZ_BJXU01000022.1"/>
</dbReference>
<feature type="chain" id="PRO_5012658180" evidence="5">
    <location>
        <begin position="23"/>
        <end position="175"/>
    </location>
</feature>
<dbReference type="PANTHER" id="PTHR33420:SF3">
    <property type="entry name" value="FIMBRIAL SUBUNIT ELFA"/>
    <property type="match status" value="1"/>
</dbReference>
<evidence type="ECO:0000313" key="8">
    <source>
        <dbReference type="Proteomes" id="UP000184123"/>
    </source>
</evidence>
<comment type="similarity">
    <text evidence="2">Belongs to the fimbrial protein family.</text>
</comment>
<dbReference type="AlphaFoldDB" id="A0A1M6ZN37"/>
<gene>
    <name evidence="6" type="primary">fim2</name>
    <name evidence="6" type="ORF">HCU01_06620</name>
    <name evidence="7" type="ORF">SAMN05660971_00177</name>
</gene>
<comment type="subcellular location">
    <subcellularLocation>
        <location evidence="1">Fimbrium</location>
    </subcellularLocation>
</comment>
<dbReference type="Pfam" id="PF16970">
    <property type="entry name" value="FimA"/>
    <property type="match status" value="1"/>
</dbReference>
<evidence type="ECO:0000313" key="9">
    <source>
        <dbReference type="Proteomes" id="UP000321726"/>
    </source>
</evidence>
<evidence type="ECO:0000256" key="5">
    <source>
        <dbReference type="SAM" id="SignalP"/>
    </source>
</evidence>
<evidence type="ECO:0000256" key="4">
    <source>
        <dbReference type="ARBA" id="ARBA00023263"/>
    </source>
</evidence>
<keyword evidence="4" id="KW-0281">Fimbrium</keyword>
<dbReference type="Proteomes" id="UP000321726">
    <property type="component" value="Unassembled WGS sequence"/>
</dbReference>
<accession>A0A1M6ZN37</accession>
<dbReference type="EMBL" id="FRCA01000001">
    <property type="protein sequence ID" value="SHL31745.1"/>
    <property type="molecule type" value="Genomic_DNA"/>
</dbReference>
<sequence length="175" mass="17576">MKTSTKLFMASCCALISSSALAVDGTIDITGTVTDSSCTIALDGGAASGSVVLPTVSATSLASEGTVAGATPFTFNLSGCPTTGATRAFFESTNVDQSTGFLANNSATPAGNVQVQVADVNGTAIDLRDQTNNPFVSFDASGNANLTYNAQYVAVGGGATAGEVETQLVYTLEYN</sequence>
<dbReference type="InterPro" id="IPR039458">
    <property type="entry name" value="FimA-like"/>
</dbReference>
<dbReference type="GO" id="GO:0043709">
    <property type="term" value="P:cell adhesion involved in single-species biofilm formation"/>
    <property type="evidence" value="ECO:0007669"/>
    <property type="project" value="TreeGrafter"/>
</dbReference>
<organism evidence="7 8">
    <name type="scientific">Halomonas cupida</name>
    <dbReference type="NCBI Taxonomy" id="44933"/>
    <lineage>
        <taxon>Bacteria</taxon>
        <taxon>Pseudomonadati</taxon>
        <taxon>Pseudomonadota</taxon>
        <taxon>Gammaproteobacteria</taxon>
        <taxon>Oceanospirillales</taxon>
        <taxon>Halomonadaceae</taxon>
        <taxon>Halomonas</taxon>
    </lineage>
</organism>
<feature type="signal peptide" evidence="5">
    <location>
        <begin position="1"/>
        <end position="22"/>
    </location>
</feature>
<evidence type="ECO:0000256" key="2">
    <source>
        <dbReference type="ARBA" id="ARBA00006671"/>
    </source>
</evidence>
<dbReference type="InterPro" id="IPR036937">
    <property type="entry name" value="Adhesion_dom_fimbrial_sf"/>
</dbReference>
<dbReference type="InterPro" id="IPR008966">
    <property type="entry name" value="Adhesion_dom_sf"/>
</dbReference>
<dbReference type="Gene3D" id="2.60.40.1090">
    <property type="entry name" value="Fimbrial-type adhesion domain"/>
    <property type="match status" value="1"/>
</dbReference>
<name>A0A1M6ZN37_9GAMM</name>
<dbReference type="EMBL" id="BJXU01000022">
    <property type="protein sequence ID" value="GEN22713.1"/>
    <property type="molecule type" value="Genomic_DNA"/>
</dbReference>
<dbReference type="InterPro" id="IPR050263">
    <property type="entry name" value="Bact_Fimbrial_Adh_Pro"/>
</dbReference>
<dbReference type="Proteomes" id="UP000184123">
    <property type="component" value="Unassembled WGS sequence"/>
</dbReference>
<reference evidence="7 8" key="1">
    <citation type="submission" date="2016-11" db="EMBL/GenBank/DDBJ databases">
        <authorList>
            <person name="Jaros S."/>
            <person name="Januszkiewicz K."/>
            <person name="Wedrychowicz H."/>
        </authorList>
    </citation>
    <scope>NUCLEOTIDE SEQUENCE [LARGE SCALE GENOMIC DNA]</scope>
    <source>
        <strain evidence="7 8">DSM 4740</strain>
    </source>
</reference>
<protein>
    <submittedName>
        <fullName evidence="7">Major type 1 subunit fimbrin (Pilin)</fullName>
    </submittedName>
    <submittedName>
        <fullName evidence="6">Serotype 2 fimbrial subunit</fullName>
    </submittedName>
</protein>
<evidence type="ECO:0000256" key="1">
    <source>
        <dbReference type="ARBA" id="ARBA00004561"/>
    </source>
</evidence>
<dbReference type="PANTHER" id="PTHR33420">
    <property type="entry name" value="FIMBRIAL SUBUNIT ELFA-RELATED"/>
    <property type="match status" value="1"/>
</dbReference>
<evidence type="ECO:0000313" key="6">
    <source>
        <dbReference type="EMBL" id="GEN22713.1"/>
    </source>
</evidence>
<dbReference type="STRING" id="44933.SAMN05660971_00177"/>
<dbReference type="GO" id="GO:0009289">
    <property type="term" value="C:pilus"/>
    <property type="evidence" value="ECO:0007669"/>
    <property type="project" value="UniProtKB-SubCell"/>
</dbReference>
<reference evidence="6 9" key="2">
    <citation type="submission" date="2019-07" db="EMBL/GenBank/DDBJ databases">
        <title>Whole genome shotgun sequence of Halomonas cupida NBRC 102219.</title>
        <authorList>
            <person name="Hosoyama A."/>
            <person name="Uohara A."/>
            <person name="Ohji S."/>
            <person name="Ichikawa N."/>
        </authorList>
    </citation>
    <scope>NUCLEOTIDE SEQUENCE [LARGE SCALE GENOMIC DNA]</scope>
    <source>
        <strain evidence="6 9">NBRC 102219</strain>
    </source>
</reference>